<dbReference type="Proteomes" id="UP000694406">
    <property type="component" value="Unplaced"/>
</dbReference>
<feature type="transmembrane region" description="Helical" evidence="2">
    <location>
        <begin position="172"/>
        <end position="199"/>
    </location>
</feature>
<dbReference type="AlphaFoldDB" id="A0A8C5RTS1"/>
<keyword evidence="4" id="KW-1185">Reference proteome</keyword>
<evidence type="ECO:0000313" key="4">
    <source>
        <dbReference type="Proteomes" id="UP000694406"/>
    </source>
</evidence>
<sequence length="259" mass="28948">GSGVGEKRLRRGDGGKREVSEGGAVSLALFLHRRPFPNPTHPFRPLCPGQPVASNARGSCWCCFFFFFFFRFDVSFPAGSFPPPPPATTTTTTVPSRGRVTQPVGEERRSAEVPTHPSLRRTRETGCRPARQAQEELCAPFPDPGTDRRAKTKKQQPKKTPPNNNNGFLLGFLWRIITAVLRMFLLGLFFLPALLGMVFSAPASDSKKKEQPQEILLNFPKDETSLNEMLQEVEELMEDTQYKLTSAVREVRLLSGELE</sequence>
<organism evidence="3 4">
    <name type="scientific">Laticauda laticaudata</name>
    <name type="common">Blue-ringed sea krait</name>
    <name type="synonym">Blue-lipped sea krait</name>
    <dbReference type="NCBI Taxonomy" id="8630"/>
    <lineage>
        <taxon>Eukaryota</taxon>
        <taxon>Metazoa</taxon>
        <taxon>Chordata</taxon>
        <taxon>Craniata</taxon>
        <taxon>Vertebrata</taxon>
        <taxon>Euteleostomi</taxon>
        <taxon>Lepidosauria</taxon>
        <taxon>Squamata</taxon>
        <taxon>Bifurcata</taxon>
        <taxon>Unidentata</taxon>
        <taxon>Episquamata</taxon>
        <taxon>Toxicofera</taxon>
        <taxon>Serpentes</taxon>
        <taxon>Colubroidea</taxon>
        <taxon>Elapidae</taxon>
        <taxon>Laticaudinae</taxon>
        <taxon>Laticauda</taxon>
    </lineage>
</organism>
<keyword evidence="2" id="KW-0472">Membrane</keyword>
<evidence type="ECO:0000256" key="1">
    <source>
        <dbReference type="SAM" id="MobiDB-lite"/>
    </source>
</evidence>
<feature type="compositionally biased region" description="Low complexity" evidence="1">
    <location>
        <begin position="88"/>
        <end position="101"/>
    </location>
</feature>
<accession>A0A8C5RTS1</accession>
<feature type="region of interest" description="Disordered" evidence="1">
    <location>
        <begin position="80"/>
        <end position="164"/>
    </location>
</feature>
<dbReference type="Ensembl" id="ENSLLTT00000008545.1">
    <property type="protein sequence ID" value="ENSLLTP00000008238.1"/>
    <property type="gene ID" value="ENSLLTG00000006254.1"/>
</dbReference>
<protein>
    <submittedName>
        <fullName evidence="3">Uncharacterized protein</fullName>
    </submittedName>
</protein>
<evidence type="ECO:0000256" key="2">
    <source>
        <dbReference type="SAM" id="Phobius"/>
    </source>
</evidence>
<reference evidence="3" key="1">
    <citation type="submission" date="2025-08" db="UniProtKB">
        <authorList>
            <consortium name="Ensembl"/>
        </authorList>
    </citation>
    <scope>IDENTIFICATION</scope>
</reference>
<reference evidence="3" key="2">
    <citation type="submission" date="2025-09" db="UniProtKB">
        <authorList>
            <consortium name="Ensembl"/>
        </authorList>
    </citation>
    <scope>IDENTIFICATION</scope>
</reference>
<keyword evidence="2" id="KW-0812">Transmembrane</keyword>
<name>A0A8C5RTS1_LATLA</name>
<evidence type="ECO:0000313" key="3">
    <source>
        <dbReference type="Ensembl" id="ENSLLTP00000008238.1"/>
    </source>
</evidence>
<feature type="region of interest" description="Disordered" evidence="1">
    <location>
        <begin position="1"/>
        <end position="20"/>
    </location>
</feature>
<keyword evidence="2" id="KW-1133">Transmembrane helix</keyword>
<proteinExistence type="predicted"/>